<reference evidence="2 3" key="1">
    <citation type="submission" date="2023-07" db="EMBL/GenBank/DDBJ databases">
        <title>Genomic Encyclopedia of Type Strains, Phase IV (KMG-IV): sequencing the most valuable type-strain genomes for metagenomic binning, comparative biology and taxonomic classification.</title>
        <authorList>
            <person name="Goeker M."/>
        </authorList>
    </citation>
    <scope>NUCLEOTIDE SEQUENCE [LARGE SCALE GENOMIC DNA]</scope>
    <source>
        <strain evidence="2 3">DSM 105143</strain>
    </source>
</reference>
<dbReference type="Proteomes" id="UP001223079">
    <property type="component" value="Unassembled WGS sequence"/>
</dbReference>
<gene>
    <name evidence="2" type="ORF">J2S23_002143</name>
</gene>
<dbReference type="NCBIfam" id="TIGR01906">
    <property type="entry name" value="integ_TIGR01906"/>
    <property type="match status" value="1"/>
</dbReference>
<dbReference type="InterPro" id="IPR010178">
    <property type="entry name" value="Lit"/>
</dbReference>
<keyword evidence="3" id="KW-1185">Reference proteome</keyword>
<evidence type="ECO:0000313" key="3">
    <source>
        <dbReference type="Proteomes" id="UP001223079"/>
    </source>
</evidence>
<feature type="transmembrane region" description="Helical" evidence="1">
    <location>
        <begin position="12"/>
        <end position="37"/>
    </location>
</feature>
<dbReference type="EMBL" id="JAUSTM010000035">
    <property type="protein sequence ID" value="MDQ0223566.1"/>
    <property type="molecule type" value="Genomic_DNA"/>
</dbReference>
<feature type="transmembrane region" description="Helical" evidence="1">
    <location>
        <begin position="186"/>
        <end position="208"/>
    </location>
</feature>
<keyword evidence="1" id="KW-1133">Transmembrane helix</keyword>
<protein>
    <submittedName>
        <fullName evidence="2">Integral membrane protein (TIGR01906 family)</fullName>
    </submittedName>
</protein>
<accession>A0ABT9YVD8</accession>
<dbReference type="Pfam" id="PF07314">
    <property type="entry name" value="Lit"/>
    <property type="match status" value="1"/>
</dbReference>
<feature type="transmembrane region" description="Helical" evidence="1">
    <location>
        <begin position="97"/>
        <end position="116"/>
    </location>
</feature>
<name>A0ABT9YVD8_9STRE</name>
<proteinExistence type="predicted"/>
<evidence type="ECO:0000313" key="2">
    <source>
        <dbReference type="EMBL" id="MDQ0223566.1"/>
    </source>
</evidence>
<evidence type="ECO:0000256" key="1">
    <source>
        <dbReference type="SAM" id="Phobius"/>
    </source>
</evidence>
<keyword evidence="1" id="KW-0812">Transmembrane</keyword>
<sequence>MIKPSLPIKTKLSLALTFLCLLALAIVLTISIAWLLYPLEIEWLGLESLVTLDSETIQHNFNVLLNYLTNPFQWTLAMPDFPSSADGLYHFEAVKKLFHLAQGLFLMTLLPSVLFLKKAHKSGTKGLLNKWFALMAVTPIAIGCFAGMIGFSRFFVLFHQILFPGDSTWLFHPSLDPVILILPERYFLHCFLLFFVLYECLAIAGYLWTKPKQFKKRNNEFFKTPKNDKKI</sequence>
<organism evidence="2 3">
    <name type="scientific">Streptococcus moroccensis</name>
    <dbReference type="NCBI Taxonomy" id="1451356"/>
    <lineage>
        <taxon>Bacteria</taxon>
        <taxon>Bacillati</taxon>
        <taxon>Bacillota</taxon>
        <taxon>Bacilli</taxon>
        <taxon>Lactobacillales</taxon>
        <taxon>Streptococcaceae</taxon>
        <taxon>Streptococcus</taxon>
    </lineage>
</organism>
<comment type="caution">
    <text evidence="2">The sequence shown here is derived from an EMBL/GenBank/DDBJ whole genome shotgun (WGS) entry which is preliminary data.</text>
</comment>
<keyword evidence="1" id="KW-0472">Membrane</keyword>
<feature type="transmembrane region" description="Helical" evidence="1">
    <location>
        <begin position="128"/>
        <end position="151"/>
    </location>
</feature>